<sequence length="213" mass="24282">MNPLLQHKTLYRIDECIDLMLDSCVIDHNANLVFASAWGSDTATQSLLAKLTLGNTKDGMDHFHMINENNASIPVYVGDLNKYEKRLARFNRCSIFGSIVNVWIYDKRCKFPDEEKSSAYMLYIQNHLNDERLWALIKATCSIPLLDEWQKIVIEIMQDTDMLIHLPTPLGPLAGYQLQVDLDKLTSVIGEHIRHGMLSIPESYKPQAFLTAA</sequence>
<proteinExistence type="predicted"/>
<organism evidence="1 2">
    <name type="scientific">Saezia sanguinis</name>
    <dbReference type="NCBI Taxonomy" id="1965230"/>
    <lineage>
        <taxon>Bacteria</taxon>
        <taxon>Pseudomonadati</taxon>
        <taxon>Pseudomonadota</taxon>
        <taxon>Betaproteobacteria</taxon>
        <taxon>Burkholderiales</taxon>
        <taxon>Saeziaceae</taxon>
        <taxon>Saezia</taxon>
    </lineage>
</organism>
<gene>
    <name evidence="1" type="ORF">CUZ56_01377</name>
</gene>
<dbReference type="RefSeq" id="WP_126979459.1">
    <property type="nucleotide sequence ID" value="NZ_PQSP01000002.1"/>
</dbReference>
<dbReference type="AlphaFoldDB" id="A0A433SFD2"/>
<dbReference type="Proteomes" id="UP000286947">
    <property type="component" value="Unassembled WGS sequence"/>
</dbReference>
<evidence type="ECO:0000313" key="1">
    <source>
        <dbReference type="EMBL" id="RUS67432.1"/>
    </source>
</evidence>
<evidence type="ECO:0000313" key="2">
    <source>
        <dbReference type="Proteomes" id="UP000286947"/>
    </source>
</evidence>
<protein>
    <submittedName>
        <fullName evidence="1">Uncharacterized protein</fullName>
    </submittedName>
</protein>
<dbReference type="EMBL" id="PQSP01000002">
    <property type="protein sequence ID" value="RUS67432.1"/>
    <property type="molecule type" value="Genomic_DNA"/>
</dbReference>
<keyword evidence="2" id="KW-1185">Reference proteome</keyword>
<dbReference type="OrthoDB" id="5563425at2"/>
<reference evidence="1 2" key="1">
    <citation type="submission" date="2018-01" db="EMBL/GenBank/DDBJ databases">
        <title>Saezia sanguinis gen. nov., sp. nov., in the order Burkholderiales isolated from human blood.</title>
        <authorList>
            <person name="Medina-Pascual M.J."/>
            <person name="Valdezate S."/>
            <person name="Monzon S."/>
            <person name="Cuesta I."/>
            <person name="Carrasco G."/>
            <person name="Villalon P."/>
            <person name="Saez-Nieto J.A."/>
        </authorList>
    </citation>
    <scope>NUCLEOTIDE SEQUENCE [LARGE SCALE GENOMIC DNA]</scope>
    <source>
        <strain evidence="1 2">CNM695-12</strain>
    </source>
</reference>
<name>A0A433SFD2_9BURK</name>
<accession>A0A433SFD2</accession>
<comment type="caution">
    <text evidence="1">The sequence shown here is derived from an EMBL/GenBank/DDBJ whole genome shotgun (WGS) entry which is preliminary data.</text>
</comment>